<dbReference type="InterPro" id="IPR042272">
    <property type="entry name" value="ATP12_ATP_synth-F1-assembly_N"/>
</dbReference>
<dbReference type="Gene3D" id="1.10.3580.10">
    <property type="entry name" value="ATP12 ATPase"/>
    <property type="match status" value="1"/>
</dbReference>
<dbReference type="STRING" id="1774969.AUC69_04560"/>
<keyword evidence="2" id="KW-0809">Transit peptide</keyword>
<dbReference type="RefSeq" id="WP_069440440.1">
    <property type="nucleotide sequence ID" value="NZ_LPWF01000003.1"/>
</dbReference>
<evidence type="ECO:0000313" key="6">
    <source>
        <dbReference type="EMBL" id="ODS01880.1"/>
    </source>
</evidence>
<dbReference type="OrthoDB" id="9797825at2"/>
<keyword evidence="5" id="KW-0472">Membrane</keyword>
<evidence type="ECO:0000256" key="3">
    <source>
        <dbReference type="ARBA" id="ARBA00023186"/>
    </source>
</evidence>
<dbReference type="Proteomes" id="UP000094472">
    <property type="component" value="Unassembled WGS sequence"/>
</dbReference>
<dbReference type="Gene3D" id="3.30.2180.10">
    <property type="entry name" value="ATP12-like"/>
    <property type="match status" value="1"/>
</dbReference>
<accession>A0A1E3W828</accession>
<evidence type="ECO:0008006" key="8">
    <source>
        <dbReference type="Google" id="ProtNLM"/>
    </source>
</evidence>
<dbReference type="InterPro" id="IPR011419">
    <property type="entry name" value="ATP12_ATP_synth-F1-assembly"/>
</dbReference>
<evidence type="ECO:0000256" key="4">
    <source>
        <dbReference type="SAM" id="MobiDB-lite"/>
    </source>
</evidence>
<dbReference type="AlphaFoldDB" id="A0A1E3W828"/>
<comment type="similarity">
    <text evidence="1">Belongs to the ATP12 family.</text>
</comment>
<evidence type="ECO:0000256" key="1">
    <source>
        <dbReference type="ARBA" id="ARBA00008231"/>
    </source>
</evidence>
<dbReference type="PANTHER" id="PTHR21013:SF10">
    <property type="entry name" value="ATP SYNTHASE MITOCHONDRIAL F1 COMPLEX ASSEMBLY FACTOR 2"/>
    <property type="match status" value="1"/>
</dbReference>
<gene>
    <name evidence="6" type="ORF">AUC69_04560</name>
</gene>
<sequence length="250" mass="26724">MSEQESKANGAAGPGKRSLPKRFYKDVTVEDDGGRAALLLDGRPVKTPGKAPLSVPGRTLAEAIAEEWRAQGDHIDPHTMPLTKLANTAIDGIEGRSDAVVDDIMAHARSDLLCYRADGPEGLVAAQGQHWDPVIAWAKDALKAPLLLAEGIVHVAQDDAAMEAIRKRVAGFDAFGLAALHMMTALTGSALLALAVALKRISPDEAWDAAHVDEDWQAGKWGEDAEAKDRRKARRAEFDAAARALQLSES</sequence>
<feature type="region of interest" description="Disordered" evidence="4">
    <location>
        <begin position="1"/>
        <end position="23"/>
    </location>
</feature>
<protein>
    <recommendedName>
        <fullName evidence="8">ATPase</fullName>
    </recommendedName>
</protein>
<keyword evidence="7" id="KW-1185">Reference proteome</keyword>
<name>A0A1E3W828_9HYPH</name>
<keyword evidence="3" id="KW-0143">Chaperone</keyword>
<proteinExistence type="inferred from homology"/>
<keyword evidence="5" id="KW-1133">Transmembrane helix</keyword>
<keyword evidence="5" id="KW-0812">Transmembrane</keyword>
<organism evidence="6 7">
    <name type="scientific">Methyloceanibacter superfactus</name>
    <dbReference type="NCBI Taxonomy" id="1774969"/>
    <lineage>
        <taxon>Bacteria</taxon>
        <taxon>Pseudomonadati</taxon>
        <taxon>Pseudomonadota</taxon>
        <taxon>Alphaproteobacteria</taxon>
        <taxon>Hyphomicrobiales</taxon>
        <taxon>Hyphomicrobiaceae</taxon>
        <taxon>Methyloceanibacter</taxon>
    </lineage>
</organism>
<dbReference type="GO" id="GO:0043461">
    <property type="term" value="P:proton-transporting ATP synthase complex assembly"/>
    <property type="evidence" value="ECO:0007669"/>
    <property type="project" value="InterPro"/>
</dbReference>
<feature type="transmembrane region" description="Helical" evidence="5">
    <location>
        <begin position="174"/>
        <end position="198"/>
    </location>
</feature>
<dbReference type="PANTHER" id="PTHR21013">
    <property type="entry name" value="ATP SYNTHASE MITOCHONDRIAL F1 COMPLEX ASSEMBLY FACTOR 2/ATP12 PROTEIN, MITOCHONDRIAL PRECURSOR"/>
    <property type="match status" value="1"/>
</dbReference>
<dbReference type="SUPFAM" id="SSF160909">
    <property type="entry name" value="ATP12-like"/>
    <property type="match status" value="1"/>
</dbReference>
<dbReference type="InterPro" id="IPR023335">
    <property type="entry name" value="ATP12_ortho_dom_sf"/>
</dbReference>
<comment type="caution">
    <text evidence="6">The sequence shown here is derived from an EMBL/GenBank/DDBJ whole genome shotgun (WGS) entry which is preliminary data.</text>
</comment>
<evidence type="ECO:0000256" key="5">
    <source>
        <dbReference type="SAM" id="Phobius"/>
    </source>
</evidence>
<evidence type="ECO:0000256" key="2">
    <source>
        <dbReference type="ARBA" id="ARBA00022946"/>
    </source>
</evidence>
<dbReference type="Pfam" id="PF07542">
    <property type="entry name" value="ATP12"/>
    <property type="match status" value="1"/>
</dbReference>
<dbReference type="EMBL" id="LPWF01000003">
    <property type="protein sequence ID" value="ODS01880.1"/>
    <property type="molecule type" value="Genomic_DNA"/>
</dbReference>
<evidence type="ECO:0000313" key="7">
    <source>
        <dbReference type="Proteomes" id="UP000094472"/>
    </source>
</evidence>
<reference evidence="6 7" key="1">
    <citation type="journal article" date="2016" name="Environ. Microbiol.">
        <title>New Methyloceanibacter diversity from North Sea sediments includes methanotroph containing solely the soluble methane monooxygenase.</title>
        <authorList>
            <person name="Vekeman B."/>
            <person name="Kerckhof F.M."/>
            <person name="Cremers G."/>
            <person name="de Vos P."/>
            <person name="Vandamme P."/>
            <person name="Boon N."/>
            <person name="Op den Camp H.J."/>
            <person name="Heylen K."/>
        </authorList>
    </citation>
    <scope>NUCLEOTIDE SEQUENCE [LARGE SCALE GENOMIC DNA]</scope>
    <source>
        <strain evidence="6 7">R-67175</strain>
    </source>
</reference>